<feature type="transmembrane region" description="Helical" evidence="1">
    <location>
        <begin position="35"/>
        <end position="55"/>
    </location>
</feature>
<dbReference type="RefSeq" id="WP_069377456.1">
    <property type="nucleotide sequence ID" value="NZ_CP017141.1"/>
</dbReference>
<dbReference type="GO" id="GO:0016020">
    <property type="term" value="C:membrane"/>
    <property type="evidence" value="ECO:0007669"/>
    <property type="project" value="InterPro"/>
</dbReference>
<feature type="transmembrane region" description="Helical" evidence="1">
    <location>
        <begin position="116"/>
        <end position="140"/>
    </location>
</feature>
<evidence type="ECO:0000313" key="3">
    <source>
        <dbReference type="EMBL" id="AOM75758.1"/>
    </source>
</evidence>
<keyword evidence="1" id="KW-0812">Transmembrane</keyword>
<organism evidence="3 4">
    <name type="scientific">Pedobacter steynii</name>
    <dbReference type="NCBI Taxonomy" id="430522"/>
    <lineage>
        <taxon>Bacteria</taxon>
        <taxon>Pseudomonadati</taxon>
        <taxon>Bacteroidota</taxon>
        <taxon>Sphingobacteriia</taxon>
        <taxon>Sphingobacteriales</taxon>
        <taxon>Sphingobacteriaceae</taxon>
        <taxon>Pedobacter</taxon>
    </lineage>
</organism>
<feature type="transmembrane region" description="Helical" evidence="1">
    <location>
        <begin position="76"/>
        <end position="96"/>
    </location>
</feature>
<keyword evidence="1" id="KW-1133">Transmembrane helix</keyword>
<dbReference type="KEGG" id="psty:BFS30_00370"/>
<feature type="domain" description="Signal transduction histidine kinase internal region" evidence="2">
    <location>
        <begin position="161"/>
        <end position="239"/>
    </location>
</feature>
<feature type="transmembrane region" description="Helical" evidence="1">
    <location>
        <begin position="9"/>
        <end position="29"/>
    </location>
</feature>
<sequence length="358" mass="41347">MKKPVFDKHFFFIAGFWILLTITLIAQISRDYPTAYVVLPCLLIIGCAMLISYIFSNKILPNAFIKGKTPLFAMQSFSVIVLLTFVIAAVNYMTFLKYGANYTPSDLSLIKSQNSFWFLFFTSSPASLLILGSVCGFKFYQRHNQIEQQHNLLKQAHMEAHVRILQDQINPHLMFNVLNHIHILMKKDVDLASVLLVRFSDILRYQIYECNRETVTLEKDVKYLKDLVSVEKIRWGEELDVKCEWNIANGKRDIVPLLLVPFVENAFKHVSRLPSSKGYVHLELNQHEENLRLTIENSNSTQPTRKNSSNSGLGLENVRQRLEILYPEHHELEITNTGTIFKVVLHINLEKKASYAEQ</sequence>
<dbReference type="Gene3D" id="3.30.565.10">
    <property type="entry name" value="Histidine kinase-like ATPase, C-terminal domain"/>
    <property type="match status" value="1"/>
</dbReference>
<reference evidence="3 4" key="1">
    <citation type="submission" date="2016-08" db="EMBL/GenBank/DDBJ databases">
        <authorList>
            <person name="Seilhamer J.J."/>
        </authorList>
    </citation>
    <scope>NUCLEOTIDE SEQUENCE [LARGE SCALE GENOMIC DNA]</scope>
    <source>
        <strain evidence="3 4">DX4</strain>
    </source>
</reference>
<keyword evidence="4" id="KW-1185">Reference proteome</keyword>
<gene>
    <name evidence="3" type="ORF">BFS30_00370</name>
</gene>
<dbReference type="InterPro" id="IPR036890">
    <property type="entry name" value="HATPase_C_sf"/>
</dbReference>
<dbReference type="PANTHER" id="PTHR34220:SF7">
    <property type="entry name" value="SENSOR HISTIDINE KINASE YPDA"/>
    <property type="match status" value="1"/>
</dbReference>
<dbReference type="SUPFAM" id="SSF55874">
    <property type="entry name" value="ATPase domain of HSP90 chaperone/DNA topoisomerase II/histidine kinase"/>
    <property type="match status" value="1"/>
</dbReference>
<dbReference type="OrthoDB" id="9792992at2"/>
<dbReference type="PANTHER" id="PTHR34220">
    <property type="entry name" value="SENSOR HISTIDINE KINASE YPDA"/>
    <property type="match status" value="1"/>
</dbReference>
<evidence type="ECO:0000256" key="1">
    <source>
        <dbReference type="SAM" id="Phobius"/>
    </source>
</evidence>
<dbReference type="Pfam" id="PF06580">
    <property type="entry name" value="His_kinase"/>
    <property type="match status" value="1"/>
</dbReference>
<dbReference type="InterPro" id="IPR050640">
    <property type="entry name" value="Bact_2-comp_sensor_kinase"/>
</dbReference>
<proteinExistence type="predicted"/>
<protein>
    <recommendedName>
        <fullName evidence="2">Signal transduction histidine kinase internal region domain-containing protein</fullName>
    </recommendedName>
</protein>
<evidence type="ECO:0000313" key="4">
    <source>
        <dbReference type="Proteomes" id="UP000094313"/>
    </source>
</evidence>
<evidence type="ECO:0000259" key="2">
    <source>
        <dbReference type="Pfam" id="PF06580"/>
    </source>
</evidence>
<name>A0A1D7QAQ6_9SPHI</name>
<dbReference type="InterPro" id="IPR010559">
    <property type="entry name" value="Sig_transdc_His_kin_internal"/>
</dbReference>
<dbReference type="GO" id="GO:0000155">
    <property type="term" value="F:phosphorelay sensor kinase activity"/>
    <property type="evidence" value="ECO:0007669"/>
    <property type="project" value="InterPro"/>
</dbReference>
<keyword evidence="1" id="KW-0472">Membrane</keyword>
<accession>A0A1D7QAQ6</accession>
<dbReference type="Proteomes" id="UP000094313">
    <property type="component" value="Chromosome"/>
</dbReference>
<dbReference type="EMBL" id="CP017141">
    <property type="protein sequence ID" value="AOM75758.1"/>
    <property type="molecule type" value="Genomic_DNA"/>
</dbReference>
<dbReference type="AlphaFoldDB" id="A0A1D7QAQ6"/>